<gene>
    <name evidence="6" type="ORF">E4U02_03435</name>
</gene>
<comment type="function">
    <text evidence="1">Acyltransferase required for the direct transfer of medium- to long-chain fatty acyl moieties from a carrier protein (MbtL) on to the epsilon-amino group of lysine residue in the mycobactin core.</text>
</comment>
<dbReference type="PANTHER" id="PTHR31438:SF1">
    <property type="entry name" value="LYSINE N-ACYLTRANSFERASE C17G9.06C-RELATED"/>
    <property type="match status" value="1"/>
</dbReference>
<accession>A0A4Y9FXE7</accession>
<evidence type="ECO:0000256" key="3">
    <source>
        <dbReference type="ARBA" id="ARBA00020586"/>
    </source>
</evidence>
<keyword evidence="6" id="KW-0808">Transferase</keyword>
<dbReference type="InterPro" id="IPR019432">
    <property type="entry name" value="Acyltransferase_MbtK/IucB-like"/>
</dbReference>
<organism evidence="6 7">
    <name type="scientific">Microbacterium paludicola</name>
    <dbReference type="NCBI Taxonomy" id="300019"/>
    <lineage>
        <taxon>Bacteria</taxon>
        <taxon>Bacillati</taxon>
        <taxon>Actinomycetota</taxon>
        <taxon>Actinomycetes</taxon>
        <taxon>Micrococcales</taxon>
        <taxon>Microbacteriaceae</taxon>
        <taxon>Microbacterium</taxon>
    </lineage>
</organism>
<evidence type="ECO:0000256" key="2">
    <source>
        <dbReference type="ARBA" id="ARBA00005102"/>
    </source>
</evidence>
<proteinExistence type="predicted"/>
<dbReference type="OrthoDB" id="5177616at2"/>
<keyword evidence="7" id="KW-1185">Reference proteome</keyword>
<evidence type="ECO:0000256" key="1">
    <source>
        <dbReference type="ARBA" id="ARBA00003818"/>
    </source>
</evidence>
<dbReference type="GO" id="GO:0019290">
    <property type="term" value="P:siderophore biosynthetic process"/>
    <property type="evidence" value="ECO:0007669"/>
    <property type="project" value="InterPro"/>
</dbReference>
<dbReference type="Pfam" id="PF13523">
    <property type="entry name" value="Acetyltransf_8"/>
    <property type="match status" value="1"/>
</dbReference>
<dbReference type="Proteomes" id="UP000298358">
    <property type="component" value="Unassembled WGS sequence"/>
</dbReference>
<reference evidence="6 7" key="1">
    <citation type="submission" date="2019-03" db="EMBL/GenBank/DDBJ databases">
        <title>Diversity of the mouse oral microbiome.</title>
        <authorList>
            <person name="Joseph S."/>
            <person name="Aduse-Opoku J."/>
            <person name="Curtis M."/>
            <person name="Wade W."/>
            <person name="Hashim A."/>
        </authorList>
    </citation>
    <scope>NUCLEOTIDE SEQUENCE [LARGE SCALE GENOMIC DNA]</scope>
    <source>
        <strain evidence="6 7">P1012</strain>
    </source>
</reference>
<protein>
    <recommendedName>
        <fullName evidence="3">Lysine N-acyltransferase MbtK</fullName>
    </recommendedName>
    <alternativeName>
        <fullName evidence="4">Mycobactin synthase protein K</fullName>
    </alternativeName>
</protein>
<evidence type="ECO:0000313" key="6">
    <source>
        <dbReference type="EMBL" id="TFU33996.1"/>
    </source>
</evidence>
<comment type="caution">
    <text evidence="6">The sequence shown here is derived from an EMBL/GenBank/DDBJ whole genome shotgun (WGS) entry which is preliminary data.</text>
</comment>
<dbReference type="AlphaFoldDB" id="A0A4Y9FXE7"/>
<feature type="domain" description="Acyltransferase MbtK/IucB-like conserved" evidence="5">
    <location>
        <begin position="26"/>
        <end position="74"/>
    </location>
</feature>
<dbReference type="RefSeq" id="WP_135113209.1">
    <property type="nucleotide sequence ID" value="NZ_JADGLL010000004.1"/>
</dbReference>
<dbReference type="InterPro" id="IPR016181">
    <property type="entry name" value="Acyl_CoA_acyltransferase"/>
</dbReference>
<evidence type="ECO:0000259" key="5">
    <source>
        <dbReference type="SMART" id="SM01006"/>
    </source>
</evidence>
<name>A0A4Y9FXE7_9MICO</name>
<dbReference type="SMART" id="SM01006">
    <property type="entry name" value="AlcB"/>
    <property type="match status" value="1"/>
</dbReference>
<dbReference type="PANTHER" id="PTHR31438">
    <property type="entry name" value="LYSINE N-ACYLTRANSFERASE C17G9.06C-RELATED"/>
    <property type="match status" value="1"/>
</dbReference>
<comment type="pathway">
    <text evidence="2">Siderophore biosynthesis; mycobactin biosynthesis.</text>
</comment>
<dbReference type="GO" id="GO:0016410">
    <property type="term" value="F:N-acyltransferase activity"/>
    <property type="evidence" value="ECO:0007669"/>
    <property type="project" value="TreeGrafter"/>
</dbReference>
<dbReference type="UniPathway" id="UPA00011"/>
<evidence type="ECO:0000313" key="7">
    <source>
        <dbReference type="Proteomes" id="UP000298358"/>
    </source>
</evidence>
<sequence length="199" mass="21717">MSLLRTGARGAELFRMSADQATVTVHALDPDADADLIHGWVTQPRAAFWGMGGLTRDEVRDAYAFVETLPTHHAYLVRWDGTPVVLLQAYDAQDDPVAVAYDARPGDVGFHFFLSARIEGVSDVWELLGPALVSFLLSEPGAQRLIAEPDARNRAAVARVLAIGFQRGERVRFDSAYGPKDAQLVFLTRERAAALLAVA</sequence>
<dbReference type="SUPFAM" id="SSF55729">
    <property type="entry name" value="Acyl-CoA N-acyltransferases (Nat)"/>
    <property type="match status" value="1"/>
</dbReference>
<dbReference type="EMBL" id="SPQB01000004">
    <property type="protein sequence ID" value="TFU33996.1"/>
    <property type="molecule type" value="Genomic_DNA"/>
</dbReference>
<evidence type="ECO:0000256" key="4">
    <source>
        <dbReference type="ARBA" id="ARBA00031122"/>
    </source>
</evidence>
<dbReference type="Gene3D" id="3.40.630.30">
    <property type="match status" value="1"/>
</dbReference>